<dbReference type="Pfam" id="PF00378">
    <property type="entry name" value="ECH_1"/>
    <property type="match status" value="1"/>
</dbReference>
<dbReference type="InterPro" id="IPR029045">
    <property type="entry name" value="ClpP/crotonase-like_dom_sf"/>
</dbReference>
<dbReference type="Proteomes" id="UP000528734">
    <property type="component" value="Unassembled WGS sequence"/>
</dbReference>
<dbReference type="GO" id="GO:0006635">
    <property type="term" value="P:fatty acid beta-oxidation"/>
    <property type="evidence" value="ECO:0007669"/>
    <property type="project" value="TreeGrafter"/>
</dbReference>
<name>A0A7Y4M4X1_9BRAD</name>
<dbReference type="EMBL" id="JAAVLW010000009">
    <property type="protein sequence ID" value="NOJ49949.1"/>
    <property type="molecule type" value="Genomic_DNA"/>
</dbReference>
<dbReference type="GO" id="GO:0003824">
    <property type="term" value="F:catalytic activity"/>
    <property type="evidence" value="ECO:0007669"/>
    <property type="project" value="UniProtKB-ARBA"/>
</dbReference>
<sequence>MTQRVHYRVENRVAHIELDDGKVNVMSAAMLADIDSALDRTENEADIVVLRSTRPEIFSAGFDLKVFASGDIAGSLAMVKAGAELALRLMLHPLPTIGVLEGHAYPMGTFLLLACDVRLGAHGPHRMGLNEVAIGISPPGFAIELARSRLHPTWLSRTAVLGEMYKPEDAVAAGFLDRIVPQAMIDKTLGDTIAALRAIHGPSHATAKKRLRRSTAEAMRAAIERELTMAAYEANSKARTAVVLPGARN</sequence>
<comment type="caution">
    <text evidence="1">The sequence shown here is derived from an EMBL/GenBank/DDBJ whole genome shotgun (WGS) entry which is preliminary data.</text>
</comment>
<proteinExistence type="predicted"/>
<dbReference type="RefSeq" id="WP_171713013.1">
    <property type="nucleotide sequence ID" value="NZ_JAAVLW010000009.1"/>
</dbReference>
<dbReference type="PANTHER" id="PTHR11941:SF54">
    <property type="entry name" value="ENOYL-COA HYDRATASE, MITOCHONDRIAL"/>
    <property type="match status" value="1"/>
</dbReference>
<gene>
    <name evidence="1" type="ORF">HCN50_27500</name>
</gene>
<evidence type="ECO:0000313" key="1">
    <source>
        <dbReference type="EMBL" id="NOJ49949.1"/>
    </source>
</evidence>
<keyword evidence="2" id="KW-1185">Reference proteome</keyword>
<dbReference type="Gene3D" id="3.90.226.10">
    <property type="entry name" value="2-enoyl-CoA Hydratase, Chain A, domain 1"/>
    <property type="match status" value="1"/>
</dbReference>
<dbReference type="AlphaFoldDB" id="A0A7Y4M4X1"/>
<reference evidence="1 2" key="1">
    <citation type="submission" date="2020-03" db="EMBL/GenBank/DDBJ databases">
        <title>Bradyrhizobium diversity isolated from nodules of Muelleranthus trifoliolatus.</title>
        <authorList>
            <person name="Klepa M."/>
            <person name="Helene L."/>
            <person name="Hungria M."/>
        </authorList>
    </citation>
    <scope>NUCLEOTIDE SEQUENCE [LARGE SCALE GENOMIC DNA]</scope>
    <source>
        <strain evidence="1 2">WSM 1744</strain>
    </source>
</reference>
<dbReference type="PANTHER" id="PTHR11941">
    <property type="entry name" value="ENOYL-COA HYDRATASE-RELATED"/>
    <property type="match status" value="1"/>
</dbReference>
<protein>
    <submittedName>
        <fullName evidence="1">Crotonase/enoyl-CoA hydratase family protein</fullName>
    </submittedName>
</protein>
<accession>A0A7Y4M4X1</accession>
<dbReference type="SUPFAM" id="SSF52096">
    <property type="entry name" value="ClpP/crotonase"/>
    <property type="match status" value="1"/>
</dbReference>
<dbReference type="InterPro" id="IPR001753">
    <property type="entry name" value="Enoyl-CoA_hydra/iso"/>
</dbReference>
<dbReference type="CDD" id="cd06558">
    <property type="entry name" value="crotonase-like"/>
    <property type="match status" value="1"/>
</dbReference>
<evidence type="ECO:0000313" key="2">
    <source>
        <dbReference type="Proteomes" id="UP000528734"/>
    </source>
</evidence>
<organism evidence="1 2">
    <name type="scientific">Bradyrhizobium archetypum</name>
    <dbReference type="NCBI Taxonomy" id="2721160"/>
    <lineage>
        <taxon>Bacteria</taxon>
        <taxon>Pseudomonadati</taxon>
        <taxon>Pseudomonadota</taxon>
        <taxon>Alphaproteobacteria</taxon>
        <taxon>Hyphomicrobiales</taxon>
        <taxon>Nitrobacteraceae</taxon>
        <taxon>Bradyrhizobium</taxon>
    </lineage>
</organism>
<dbReference type="NCBIfam" id="NF004858">
    <property type="entry name" value="PRK06213.1"/>
    <property type="match status" value="1"/>
</dbReference>